<dbReference type="Pfam" id="PF00884">
    <property type="entry name" value="Sulfatase"/>
    <property type="match status" value="1"/>
</dbReference>
<dbReference type="InterPro" id="IPR000917">
    <property type="entry name" value="Sulfatase_N"/>
</dbReference>
<dbReference type="InterPro" id="IPR026444">
    <property type="entry name" value="Secre_tail"/>
</dbReference>
<evidence type="ECO:0000313" key="8">
    <source>
        <dbReference type="Proteomes" id="UP000745859"/>
    </source>
</evidence>
<dbReference type="InterPro" id="IPR050738">
    <property type="entry name" value="Sulfatase"/>
</dbReference>
<feature type="chain" id="PRO_5046403488" evidence="4">
    <location>
        <begin position="21"/>
        <end position="669"/>
    </location>
</feature>
<gene>
    <name evidence="7" type="ORF">FHR24_002137</name>
</gene>
<dbReference type="Gene3D" id="3.40.720.10">
    <property type="entry name" value="Alkaline Phosphatase, subunit A"/>
    <property type="match status" value="1"/>
</dbReference>
<keyword evidence="2 4" id="KW-0732">Signal</keyword>
<feature type="domain" description="Sulfatase N-terminal" evidence="5">
    <location>
        <begin position="27"/>
        <end position="442"/>
    </location>
</feature>
<dbReference type="PANTHER" id="PTHR42693">
    <property type="entry name" value="ARYLSULFATASE FAMILY MEMBER"/>
    <property type="match status" value="1"/>
</dbReference>
<comment type="similarity">
    <text evidence="1">Belongs to the sulfatase family.</text>
</comment>
<feature type="signal peptide" evidence="4">
    <location>
        <begin position="1"/>
        <end position="20"/>
    </location>
</feature>
<evidence type="ECO:0000256" key="2">
    <source>
        <dbReference type="ARBA" id="ARBA00022729"/>
    </source>
</evidence>
<evidence type="ECO:0000256" key="1">
    <source>
        <dbReference type="ARBA" id="ARBA00008779"/>
    </source>
</evidence>
<evidence type="ECO:0000313" key="7">
    <source>
        <dbReference type="EMBL" id="NIJ45669.1"/>
    </source>
</evidence>
<reference evidence="7 8" key="1">
    <citation type="submission" date="2020-03" db="EMBL/GenBank/DDBJ databases">
        <title>Genomic Encyclopedia of Type Strains, Phase IV (KMG-IV): sequencing the most valuable type-strain genomes for metagenomic binning, comparative biology and taxonomic classification.</title>
        <authorList>
            <person name="Goeker M."/>
        </authorList>
    </citation>
    <scope>NUCLEOTIDE SEQUENCE [LARGE SCALE GENOMIC DNA]</scope>
    <source>
        <strain evidence="7 8">DSM 101599</strain>
    </source>
</reference>
<dbReference type="Gene3D" id="3.30.1120.10">
    <property type="match status" value="1"/>
</dbReference>
<dbReference type="PANTHER" id="PTHR42693:SF53">
    <property type="entry name" value="ENDO-4-O-SULFATASE"/>
    <property type="match status" value="1"/>
</dbReference>
<keyword evidence="8" id="KW-1185">Reference proteome</keyword>
<name>A0ABX0UBG3_9FLAO</name>
<dbReference type="Pfam" id="PF18962">
    <property type="entry name" value="Por_Secre_tail"/>
    <property type="match status" value="1"/>
</dbReference>
<accession>A0ABX0UBG3</accession>
<evidence type="ECO:0000259" key="6">
    <source>
        <dbReference type="Pfam" id="PF18962"/>
    </source>
</evidence>
<protein>
    <submittedName>
        <fullName evidence="7">Arylsulfatase A-like enzyme</fullName>
    </submittedName>
</protein>
<dbReference type="InterPro" id="IPR017850">
    <property type="entry name" value="Alkaline_phosphatase_core_sf"/>
</dbReference>
<dbReference type="Proteomes" id="UP000745859">
    <property type="component" value="Unassembled WGS sequence"/>
</dbReference>
<keyword evidence="3" id="KW-0378">Hydrolase</keyword>
<sequence>MIKNTFIISCLIALSSSMYAQTNNTRPNVVVILADDLGYADVGFNRAIDYPSEKGIIPTPQLDALANNGIICTNGHVAHPFCGPSRAALMTGVQPNRIGAQYNLPNDITSPLGIPVEETYFSTILQNKNYNTAAFGKWHLGFTEGKYQPLDRGFDEFFGFLGGGKPYTQRQYDNTFYKWSHSNSNHADKYNDPNQWNEAKGTITNEYQDPLQRNRAYVDRKEFGLDEYLTDVLTDEAISFIADKSTQTAPFFVYMAYNAPHTPLEAPADEIAQFKIDNPNFETLVRNSDYLKEAGGYELDKVEGELKKETSYNYNSLSQQEKDEKVAAYRNNLLDEYTENRIIYATMVANMDRNIGRIVAELKKDMDVFNNTVIIFLSDNGGYTYSKGAVNHPLFALKGSIFDGGHKVPFFVHWPNKIRSNSHYKYQISSLDLYPTLVDLAGGSIPSGKKLDGKSFMDKLIAGEELRPNDPLYVLRPLNGFHAISIHSNPYKAVKRSKNSKWELYNIELDPGETTNIANSEPNGDGILEGLKNKGITYVKEFKDVKPSWFDHERNGGHPHRTLWFDTQELPQYDAAFGSDELVLGLDQVFNDLFHVYPNPTSNYVHVNFDISVKKIELEILSIDGKSIKKVDVSNHLLPKIDVSDLQTGSYILRIKTSDNFAVEKIVKL</sequence>
<organism evidence="7 8">
    <name type="scientific">Wenyingzhuangia heitensis</name>
    <dbReference type="NCBI Taxonomy" id="1487859"/>
    <lineage>
        <taxon>Bacteria</taxon>
        <taxon>Pseudomonadati</taxon>
        <taxon>Bacteroidota</taxon>
        <taxon>Flavobacteriia</taxon>
        <taxon>Flavobacteriales</taxon>
        <taxon>Flavobacteriaceae</taxon>
        <taxon>Wenyingzhuangia</taxon>
    </lineage>
</organism>
<evidence type="ECO:0000256" key="3">
    <source>
        <dbReference type="ARBA" id="ARBA00022801"/>
    </source>
</evidence>
<comment type="caution">
    <text evidence="7">The sequence shown here is derived from an EMBL/GenBank/DDBJ whole genome shotgun (WGS) entry which is preliminary data.</text>
</comment>
<dbReference type="NCBIfam" id="TIGR04183">
    <property type="entry name" value="Por_Secre_tail"/>
    <property type="match status" value="1"/>
</dbReference>
<evidence type="ECO:0000259" key="5">
    <source>
        <dbReference type="Pfam" id="PF00884"/>
    </source>
</evidence>
<proteinExistence type="inferred from homology"/>
<dbReference type="EMBL" id="JAASQL010000002">
    <property type="protein sequence ID" value="NIJ45669.1"/>
    <property type="molecule type" value="Genomic_DNA"/>
</dbReference>
<evidence type="ECO:0000256" key="4">
    <source>
        <dbReference type="SAM" id="SignalP"/>
    </source>
</evidence>
<feature type="domain" description="Secretion system C-terminal sorting" evidence="6">
    <location>
        <begin position="596"/>
        <end position="667"/>
    </location>
</feature>
<dbReference type="RefSeq" id="WP_167188174.1">
    <property type="nucleotide sequence ID" value="NZ_JAASQL010000002.1"/>
</dbReference>
<dbReference type="SUPFAM" id="SSF53649">
    <property type="entry name" value="Alkaline phosphatase-like"/>
    <property type="match status" value="1"/>
</dbReference>